<reference evidence="2 3" key="1">
    <citation type="submission" date="2020-07" db="EMBL/GenBank/DDBJ databases">
        <title>Spirosoma foliorum sp. nov., isolated from the leaves on the Nejang mountain Korea, Republic of.</title>
        <authorList>
            <person name="Ho H."/>
            <person name="Lee Y.-J."/>
            <person name="Nurcahyanto D.-A."/>
            <person name="Kim S.-G."/>
        </authorList>
    </citation>
    <scope>NUCLEOTIDE SEQUENCE [LARGE SCALE GENOMIC DNA]</scope>
    <source>
        <strain evidence="2 3">PL0136</strain>
    </source>
</reference>
<dbReference type="GO" id="GO:0016788">
    <property type="term" value="F:hydrolase activity, acting on ester bonds"/>
    <property type="evidence" value="ECO:0007669"/>
    <property type="project" value="UniProtKB-ARBA"/>
</dbReference>
<dbReference type="Proteomes" id="UP000515369">
    <property type="component" value="Chromosome"/>
</dbReference>
<proteinExistence type="predicted"/>
<dbReference type="InterPro" id="IPR013830">
    <property type="entry name" value="SGNH_hydro"/>
</dbReference>
<keyword evidence="3" id="KW-1185">Reference proteome</keyword>
<dbReference type="KEGG" id="sfol:H3H32_31100"/>
<dbReference type="Pfam" id="PF13472">
    <property type="entry name" value="Lipase_GDSL_2"/>
    <property type="match status" value="1"/>
</dbReference>
<name>A0A7G5H7Q7_9BACT</name>
<evidence type="ECO:0000313" key="3">
    <source>
        <dbReference type="Proteomes" id="UP000515369"/>
    </source>
</evidence>
<evidence type="ECO:0000313" key="2">
    <source>
        <dbReference type="EMBL" id="QMW07149.1"/>
    </source>
</evidence>
<dbReference type="CDD" id="cd00229">
    <property type="entry name" value="SGNH_hydrolase"/>
    <property type="match status" value="1"/>
</dbReference>
<organism evidence="2 3">
    <name type="scientific">Spirosoma foliorum</name>
    <dbReference type="NCBI Taxonomy" id="2710596"/>
    <lineage>
        <taxon>Bacteria</taxon>
        <taxon>Pseudomonadati</taxon>
        <taxon>Bacteroidota</taxon>
        <taxon>Cytophagia</taxon>
        <taxon>Cytophagales</taxon>
        <taxon>Cytophagaceae</taxon>
        <taxon>Spirosoma</taxon>
    </lineage>
</organism>
<sequence length="341" mass="37057">MIVVAISSCVKDYPAQVGNIIPPTNTATPTSTTSCSCTGVSSTTPTSGTTIPASSTTVAVDTLDASPPHFSPNGGNFYFSTIVKLASDTLPPQAVYEFSLDNGTTWQIGQQFTLTTGGKILTRFRVGNKPSRSRAASFTLYYQRMLIVGNSIMSHAPAPEIGWTNFNGMAASAPEKDFVHLLTARLQTLNPDMTVRLQSGAGIELDFGKSTYTMDEFTEPLQTFKPDLIVVRLGENVVDGDVQTRNFEGQFRQFLERLKQLSRGYNQPVQIVISTCVWEHPATDAILKKVAAENGYPLVDLSCLIGQPQYFASQYANPGVAAHPNDTGMQKISDLIWVKIQ</sequence>
<accession>A0A7G5H7Q7</accession>
<gene>
    <name evidence="2" type="ORF">H3H32_31100</name>
</gene>
<dbReference type="SUPFAM" id="SSF52266">
    <property type="entry name" value="SGNH hydrolase"/>
    <property type="match status" value="1"/>
</dbReference>
<evidence type="ECO:0000259" key="1">
    <source>
        <dbReference type="Pfam" id="PF13472"/>
    </source>
</evidence>
<dbReference type="AlphaFoldDB" id="A0A7G5H7Q7"/>
<dbReference type="EMBL" id="CP059732">
    <property type="protein sequence ID" value="QMW07149.1"/>
    <property type="molecule type" value="Genomic_DNA"/>
</dbReference>
<dbReference type="InterPro" id="IPR036514">
    <property type="entry name" value="SGNH_hydro_sf"/>
</dbReference>
<dbReference type="Gene3D" id="3.40.50.1110">
    <property type="entry name" value="SGNH hydrolase"/>
    <property type="match status" value="1"/>
</dbReference>
<feature type="domain" description="SGNH hydrolase-type esterase" evidence="1">
    <location>
        <begin position="148"/>
        <end position="330"/>
    </location>
</feature>
<protein>
    <submittedName>
        <fullName evidence="2">SGNH/GDSL hydrolase family protein</fullName>
    </submittedName>
</protein>
<keyword evidence="2" id="KW-0378">Hydrolase</keyword>